<dbReference type="KEGG" id="sted:SPTER_24160"/>
<dbReference type="Pfam" id="PF09989">
    <property type="entry name" value="DUF2229"/>
    <property type="match status" value="1"/>
</dbReference>
<protein>
    <recommendedName>
        <fullName evidence="1">Cyclic nucleotide-binding domain-containing protein</fullName>
    </recommendedName>
</protein>
<name>A0A517DUM8_9FIRM</name>
<dbReference type="PANTHER" id="PTHR32329:SF2">
    <property type="entry name" value="BIFUNCTIONAL PROTEIN [INCLUDES 2-HYDROXYACYL-COA DEHYDRATASE (N-TER) AND ITS ACTIVATOR DOMAIN (C_TERM)"/>
    <property type="match status" value="1"/>
</dbReference>
<dbReference type="Proteomes" id="UP000320776">
    <property type="component" value="Chromosome"/>
</dbReference>
<dbReference type="InterPro" id="IPR010327">
    <property type="entry name" value="FldB/FldC_alpha/beta"/>
</dbReference>
<dbReference type="InterPro" id="IPR000595">
    <property type="entry name" value="cNMP-bd_dom"/>
</dbReference>
<dbReference type="AlphaFoldDB" id="A0A517DUM8"/>
<evidence type="ECO:0000313" key="2">
    <source>
        <dbReference type="EMBL" id="QDR81061.1"/>
    </source>
</evidence>
<gene>
    <name evidence="2" type="ORF">SPTER_24160</name>
</gene>
<reference evidence="2 3" key="1">
    <citation type="submission" date="2019-02" db="EMBL/GenBank/DDBJ databases">
        <title>Closed genome of Sporomusa termitida DSM 4440.</title>
        <authorList>
            <person name="Poehlein A."/>
            <person name="Daniel R."/>
        </authorList>
    </citation>
    <scope>NUCLEOTIDE SEQUENCE [LARGE SCALE GENOMIC DNA]</scope>
    <source>
        <strain evidence="2 3">DSM 4440</strain>
    </source>
</reference>
<dbReference type="InterPro" id="IPR018709">
    <property type="entry name" value="CoA_activase_DUF2229"/>
</dbReference>
<proteinExistence type="predicted"/>
<feature type="domain" description="Cyclic nucleotide-binding" evidence="1">
    <location>
        <begin position="1"/>
        <end position="54"/>
    </location>
</feature>
<accession>A0A517DUM8</accession>
<dbReference type="PANTHER" id="PTHR32329">
    <property type="entry name" value="BIFUNCTIONAL PROTEIN [INCLUDES 2-HYDROXYACYL-COA DEHYDRATASE (N-TER) AND ITS ACTIVATOR DOMAIN (C_TERM)-RELATED"/>
    <property type="match status" value="1"/>
</dbReference>
<dbReference type="Pfam" id="PF06050">
    <property type="entry name" value="HGD-D"/>
    <property type="match status" value="1"/>
</dbReference>
<keyword evidence="3" id="KW-1185">Reference proteome</keyword>
<dbReference type="Gene3D" id="3.40.50.11900">
    <property type="match status" value="1"/>
</dbReference>
<organism evidence="2 3">
    <name type="scientific">Sporomusa termitida</name>
    <dbReference type="NCBI Taxonomy" id="2377"/>
    <lineage>
        <taxon>Bacteria</taxon>
        <taxon>Bacillati</taxon>
        <taxon>Bacillota</taxon>
        <taxon>Negativicutes</taxon>
        <taxon>Selenomonadales</taxon>
        <taxon>Sporomusaceae</taxon>
        <taxon>Sporomusa</taxon>
    </lineage>
</organism>
<dbReference type="RefSeq" id="WP_246105585.1">
    <property type="nucleotide sequence ID" value="NZ_CP036259.1"/>
</dbReference>
<dbReference type="EMBL" id="CP036259">
    <property type="protein sequence ID" value="QDR81061.1"/>
    <property type="molecule type" value="Genomic_DNA"/>
</dbReference>
<evidence type="ECO:0000313" key="3">
    <source>
        <dbReference type="Proteomes" id="UP000320776"/>
    </source>
</evidence>
<sequence length="303" mass="33476">MEPLRIGLPRGLLYYEYGDLWQNFFAALGARVIVSEETTKAMLTAGGVLGEVCLPLKVYVGHTVSLAGKADCLFVPRIVSVARQMYTCPKMMGLPDIIRSNINNLPEVIDTDVSLRQRQGSLAEAILRIGCRLGQGKIASLRAWYWARRQAGVKQPVIGGSVSDGLRIGLIGHSYLIQDKFISMNARDKLTAMGMAVITPEQVPVRQAQLAALHLNKKIYWSYCHHLAGTALALIAARAVDGLIFMTSFSCGPDSMISEIIRRKAEAGNIPFMLLNTEEHTAEAGFLTRLEAFTDMIKRRNRR</sequence>
<dbReference type="PROSITE" id="PS50042">
    <property type="entry name" value="CNMP_BINDING_3"/>
    <property type="match status" value="1"/>
</dbReference>
<dbReference type="InterPro" id="IPR051805">
    <property type="entry name" value="Dehydratase_Activator_Redct"/>
</dbReference>
<evidence type="ECO:0000259" key="1">
    <source>
        <dbReference type="PROSITE" id="PS50042"/>
    </source>
</evidence>